<dbReference type="Gene3D" id="2.40.50.100">
    <property type="match status" value="1"/>
</dbReference>
<evidence type="ECO:0000256" key="1">
    <source>
        <dbReference type="ARBA" id="ARBA00010797"/>
    </source>
</evidence>
<dbReference type="GO" id="GO:0006412">
    <property type="term" value="P:translation"/>
    <property type="evidence" value="ECO:0007669"/>
    <property type="project" value="InterPro"/>
</dbReference>
<gene>
    <name evidence="6" type="ORF">CPELLU_LOCUS444</name>
</gene>
<sequence>MTKSNENLFPNPPNPKTFYKPESLPEINQCRQENGLPSLSEGGQSVCYLVPKGIAEKEIKKLYAPECEEILLKVKDKNRREGRNNSQQQFSPSNSVFFLVFNDTKDFGNKESQKVEKKGGGSAATNRSHKSYNPKNLGVKKFGGEYVKNGNIILRQRGSKYQLGKGVYFGKDYTIHAGLDGQVKYFQGRRGKTFVEVAHQRPRAVCLIKQLFGNGKSFTRKNCPEFERRLRFSSLAPPRKSYVSFCGLRISADSKF</sequence>
<evidence type="ECO:0000256" key="3">
    <source>
        <dbReference type="ARBA" id="ARBA00023274"/>
    </source>
</evidence>
<keyword evidence="3" id="KW-0687">Ribonucleoprotein</keyword>
<dbReference type="PROSITE" id="PS00831">
    <property type="entry name" value="RIBOSOMAL_L27"/>
    <property type="match status" value="1"/>
</dbReference>
<dbReference type="GO" id="GO:0003735">
    <property type="term" value="F:structural constituent of ribosome"/>
    <property type="evidence" value="ECO:0007669"/>
    <property type="project" value="InterPro"/>
</dbReference>
<feature type="compositionally biased region" description="Basic and acidic residues" evidence="5">
    <location>
        <begin position="110"/>
        <end position="119"/>
    </location>
</feature>
<evidence type="ECO:0000313" key="6">
    <source>
        <dbReference type="EMBL" id="CAG8457125.1"/>
    </source>
</evidence>
<proteinExistence type="inferred from homology"/>
<reference evidence="6" key="1">
    <citation type="submission" date="2021-06" db="EMBL/GenBank/DDBJ databases">
        <authorList>
            <person name="Kallberg Y."/>
            <person name="Tangrot J."/>
            <person name="Rosling A."/>
        </authorList>
    </citation>
    <scope>NUCLEOTIDE SEQUENCE</scope>
    <source>
        <strain evidence="6">FL966</strain>
    </source>
</reference>
<protein>
    <recommendedName>
        <fullName evidence="4">Large ribosomal subunit protein bL27m</fullName>
    </recommendedName>
</protein>
<dbReference type="OrthoDB" id="1867012at2759"/>
<dbReference type="PANTHER" id="PTHR15893">
    <property type="entry name" value="RIBOSOMAL PROTEIN L27"/>
    <property type="match status" value="1"/>
</dbReference>
<dbReference type="Proteomes" id="UP000789759">
    <property type="component" value="Unassembled WGS sequence"/>
</dbReference>
<organism evidence="6 7">
    <name type="scientific">Cetraspora pellucida</name>
    <dbReference type="NCBI Taxonomy" id="1433469"/>
    <lineage>
        <taxon>Eukaryota</taxon>
        <taxon>Fungi</taxon>
        <taxon>Fungi incertae sedis</taxon>
        <taxon>Mucoromycota</taxon>
        <taxon>Glomeromycotina</taxon>
        <taxon>Glomeromycetes</taxon>
        <taxon>Diversisporales</taxon>
        <taxon>Gigasporaceae</taxon>
        <taxon>Cetraspora</taxon>
    </lineage>
</organism>
<dbReference type="PANTHER" id="PTHR15893:SF0">
    <property type="entry name" value="LARGE RIBOSOMAL SUBUNIT PROTEIN BL27M"/>
    <property type="match status" value="1"/>
</dbReference>
<evidence type="ECO:0000256" key="4">
    <source>
        <dbReference type="ARBA" id="ARBA00035267"/>
    </source>
</evidence>
<evidence type="ECO:0000256" key="2">
    <source>
        <dbReference type="ARBA" id="ARBA00022980"/>
    </source>
</evidence>
<feature type="region of interest" description="Disordered" evidence="5">
    <location>
        <begin position="1"/>
        <end position="22"/>
    </location>
</feature>
<comment type="similarity">
    <text evidence="1">Belongs to the bacterial ribosomal protein bL27 family.</text>
</comment>
<feature type="region of interest" description="Disordered" evidence="5">
    <location>
        <begin position="110"/>
        <end position="134"/>
    </location>
</feature>
<dbReference type="AlphaFoldDB" id="A0A9N8VPQ6"/>
<dbReference type="EMBL" id="CAJVQA010000126">
    <property type="protein sequence ID" value="CAG8457125.1"/>
    <property type="molecule type" value="Genomic_DNA"/>
</dbReference>
<evidence type="ECO:0000313" key="7">
    <source>
        <dbReference type="Proteomes" id="UP000789759"/>
    </source>
</evidence>
<dbReference type="PRINTS" id="PR00063">
    <property type="entry name" value="RIBOSOMALL27"/>
</dbReference>
<accession>A0A9N8VPQ6</accession>
<dbReference type="InterPro" id="IPR018261">
    <property type="entry name" value="Ribosomal_bL27_CS"/>
</dbReference>
<dbReference type="GO" id="GO:1990904">
    <property type="term" value="C:ribonucleoprotein complex"/>
    <property type="evidence" value="ECO:0007669"/>
    <property type="project" value="UniProtKB-KW"/>
</dbReference>
<dbReference type="Pfam" id="PF01016">
    <property type="entry name" value="Ribosomal_L27"/>
    <property type="match status" value="1"/>
</dbReference>
<dbReference type="GO" id="GO:0005840">
    <property type="term" value="C:ribosome"/>
    <property type="evidence" value="ECO:0007669"/>
    <property type="project" value="UniProtKB-KW"/>
</dbReference>
<dbReference type="SUPFAM" id="SSF110324">
    <property type="entry name" value="Ribosomal L27 protein-like"/>
    <property type="match status" value="1"/>
</dbReference>
<comment type="caution">
    <text evidence="6">The sequence shown here is derived from an EMBL/GenBank/DDBJ whole genome shotgun (WGS) entry which is preliminary data.</text>
</comment>
<keyword evidence="2" id="KW-0689">Ribosomal protein</keyword>
<dbReference type="InterPro" id="IPR001684">
    <property type="entry name" value="Ribosomal_bL27"/>
</dbReference>
<keyword evidence="7" id="KW-1185">Reference proteome</keyword>
<evidence type="ECO:0000256" key="5">
    <source>
        <dbReference type="SAM" id="MobiDB-lite"/>
    </source>
</evidence>
<name>A0A9N8VPQ6_9GLOM</name>